<evidence type="ECO:0000313" key="3">
    <source>
        <dbReference type="Proteomes" id="UP001575105"/>
    </source>
</evidence>
<accession>A0ABV4U8Q4</accession>
<reference evidence="2 3" key="1">
    <citation type="submission" date="2024-08" db="EMBL/GenBank/DDBJ databases">
        <title>Whole-genome sequencing of halo(alkali)philic microorganisms from hypersaline lakes.</title>
        <authorList>
            <person name="Sorokin D.Y."/>
            <person name="Merkel A.Y."/>
            <person name="Messina E."/>
            <person name="Yakimov M."/>
        </authorList>
    </citation>
    <scope>NUCLEOTIDE SEQUENCE [LARGE SCALE GENOMIC DNA]</scope>
    <source>
        <strain evidence="2 3">AB-hyl4</strain>
    </source>
</reference>
<dbReference type="InterPro" id="IPR050312">
    <property type="entry name" value="IolE/XylAMocC-like"/>
</dbReference>
<protein>
    <submittedName>
        <fullName evidence="2">Sugar phosphate isomerase/epimerase family protein</fullName>
    </submittedName>
</protein>
<dbReference type="Pfam" id="PF01261">
    <property type="entry name" value="AP_endonuc_2"/>
    <property type="match status" value="1"/>
</dbReference>
<dbReference type="Proteomes" id="UP001575105">
    <property type="component" value="Unassembled WGS sequence"/>
</dbReference>
<keyword evidence="3" id="KW-1185">Reference proteome</keyword>
<dbReference type="InterPro" id="IPR036237">
    <property type="entry name" value="Xyl_isomerase-like_sf"/>
</dbReference>
<dbReference type="EMBL" id="JBGUBD010000014">
    <property type="protein sequence ID" value="MFA9479989.1"/>
    <property type="molecule type" value="Genomic_DNA"/>
</dbReference>
<dbReference type="RefSeq" id="WP_425346915.1">
    <property type="nucleotide sequence ID" value="NZ_JBGUBD010000014.1"/>
</dbReference>
<dbReference type="PANTHER" id="PTHR12110:SF41">
    <property type="entry name" value="INOSOSE DEHYDRATASE"/>
    <property type="match status" value="1"/>
</dbReference>
<sequence>MAWTISAFADEAGNPLDEQVSALQRAGITFIDLRRLDGHLITDLSQDLAKQAKQKLDDADITVHMLGSPIGKIDVTDDMEIDLAKLRHIAKMRDVFGCNTFRIFSYYNRTGLGHDEWQQRSIDHLKQLIDLADELDLVLYHENEGGIFGDRSDNVRVIAELRCDRFKLIYDFANYLHTGEAGWEIWRKCKDITDGFHLKDRRKDGAHVPMGQGETHARAILEDAANSGWCGPCTIEPHMSNSEAAFSHGAGARVFADMPQSESFHIAATEAIALLNTLRNNGC</sequence>
<dbReference type="GO" id="GO:0016853">
    <property type="term" value="F:isomerase activity"/>
    <property type="evidence" value="ECO:0007669"/>
    <property type="project" value="UniProtKB-KW"/>
</dbReference>
<evidence type="ECO:0000313" key="2">
    <source>
        <dbReference type="EMBL" id="MFA9479989.1"/>
    </source>
</evidence>
<keyword evidence="2" id="KW-0413">Isomerase</keyword>
<proteinExistence type="predicted"/>
<comment type="caution">
    <text evidence="2">The sequence shown here is derived from an EMBL/GenBank/DDBJ whole genome shotgun (WGS) entry which is preliminary data.</text>
</comment>
<dbReference type="SUPFAM" id="SSF51658">
    <property type="entry name" value="Xylose isomerase-like"/>
    <property type="match status" value="1"/>
</dbReference>
<evidence type="ECO:0000259" key="1">
    <source>
        <dbReference type="Pfam" id="PF01261"/>
    </source>
</evidence>
<dbReference type="Gene3D" id="3.20.20.150">
    <property type="entry name" value="Divalent-metal-dependent TIM barrel enzymes"/>
    <property type="match status" value="1"/>
</dbReference>
<dbReference type="PANTHER" id="PTHR12110">
    <property type="entry name" value="HYDROXYPYRUVATE ISOMERASE"/>
    <property type="match status" value="1"/>
</dbReference>
<gene>
    <name evidence="2" type="ORF">ACERK3_17050</name>
</gene>
<dbReference type="InterPro" id="IPR013022">
    <property type="entry name" value="Xyl_isomerase-like_TIM-brl"/>
</dbReference>
<name>A0ABV4U8Q4_9BACT</name>
<organism evidence="2 3">
    <name type="scientific">Natronomicrosphaera hydrolytica</name>
    <dbReference type="NCBI Taxonomy" id="3242702"/>
    <lineage>
        <taxon>Bacteria</taxon>
        <taxon>Pseudomonadati</taxon>
        <taxon>Planctomycetota</taxon>
        <taxon>Phycisphaerae</taxon>
        <taxon>Phycisphaerales</taxon>
        <taxon>Phycisphaeraceae</taxon>
        <taxon>Natronomicrosphaera</taxon>
    </lineage>
</organism>
<feature type="domain" description="Xylose isomerase-like TIM barrel" evidence="1">
    <location>
        <begin position="21"/>
        <end position="247"/>
    </location>
</feature>